<comment type="caution">
    <text evidence="5">The sequence shown here is derived from an EMBL/GenBank/DDBJ whole genome shotgun (WGS) entry which is preliminary data.</text>
</comment>
<feature type="coiled-coil region" evidence="2">
    <location>
        <begin position="26"/>
        <end position="53"/>
    </location>
</feature>
<dbReference type="PANTHER" id="PTHR21666:SF289">
    <property type="entry name" value="L-ALA--D-GLU ENDOPEPTIDASE"/>
    <property type="match status" value="1"/>
</dbReference>
<evidence type="ECO:0000259" key="4">
    <source>
        <dbReference type="Pfam" id="PF01551"/>
    </source>
</evidence>
<dbReference type="PANTHER" id="PTHR21666">
    <property type="entry name" value="PEPTIDASE-RELATED"/>
    <property type="match status" value="1"/>
</dbReference>
<feature type="compositionally biased region" description="Low complexity" evidence="3">
    <location>
        <begin position="274"/>
        <end position="290"/>
    </location>
</feature>
<dbReference type="AlphaFoldDB" id="A0A315ZE36"/>
<evidence type="ECO:0000256" key="1">
    <source>
        <dbReference type="ARBA" id="ARBA00022729"/>
    </source>
</evidence>
<evidence type="ECO:0000256" key="3">
    <source>
        <dbReference type="SAM" id="MobiDB-lite"/>
    </source>
</evidence>
<dbReference type="CDD" id="cd12797">
    <property type="entry name" value="M23_peptidase"/>
    <property type="match status" value="1"/>
</dbReference>
<evidence type="ECO:0000313" key="6">
    <source>
        <dbReference type="Proteomes" id="UP000245535"/>
    </source>
</evidence>
<dbReference type="Proteomes" id="UP000245535">
    <property type="component" value="Unassembled WGS sequence"/>
</dbReference>
<dbReference type="GO" id="GO:0004222">
    <property type="term" value="F:metalloendopeptidase activity"/>
    <property type="evidence" value="ECO:0007669"/>
    <property type="project" value="TreeGrafter"/>
</dbReference>
<dbReference type="InterPro" id="IPR050570">
    <property type="entry name" value="Cell_wall_metabolism_enzyme"/>
</dbReference>
<dbReference type="EMBL" id="QGDO01000002">
    <property type="protein sequence ID" value="PWJ43399.1"/>
    <property type="molecule type" value="Genomic_DNA"/>
</dbReference>
<keyword evidence="6" id="KW-1185">Reference proteome</keyword>
<protein>
    <submittedName>
        <fullName evidence="5">Septal ring factor EnvC (AmiA/AmiB activator)</fullName>
    </submittedName>
</protein>
<keyword evidence="2" id="KW-0175">Coiled coil</keyword>
<feature type="region of interest" description="Disordered" evidence="3">
    <location>
        <begin position="249"/>
        <end position="303"/>
    </location>
</feature>
<feature type="compositionally biased region" description="Polar residues" evidence="3">
    <location>
        <begin position="259"/>
        <end position="273"/>
    </location>
</feature>
<evidence type="ECO:0000313" key="5">
    <source>
        <dbReference type="EMBL" id="PWJ43399.1"/>
    </source>
</evidence>
<dbReference type="InterPro" id="IPR011055">
    <property type="entry name" value="Dup_hybrid_motif"/>
</dbReference>
<name>A0A315ZE36_SEDFL</name>
<accession>A0A315ZE36</accession>
<feature type="domain" description="M23ase beta-sheet core" evidence="4">
    <location>
        <begin position="345"/>
        <end position="435"/>
    </location>
</feature>
<organism evidence="5 6">
    <name type="scientific">Sediminitomix flava</name>
    <dbReference type="NCBI Taxonomy" id="379075"/>
    <lineage>
        <taxon>Bacteria</taxon>
        <taxon>Pseudomonadati</taxon>
        <taxon>Bacteroidota</taxon>
        <taxon>Cytophagia</taxon>
        <taxon>Cytophagales</taxon>
        <taxon>Flammeovirgaceae</taxon>
        <taxon>Sediminitomix</taxon>
    </lineage>
</organism>
<dbReference type="Pfam" id="PF01551">
    <property type="entry name" value="Peptidase_M23"/>
    <property type="match status" value="1"/>
</dbReference>
<gene>
    <name evidence="5" type="ORF">BC781_102960</name>
</gene>
<dbReference type="SUPFAM" id="SSF51261">
    <property type="entry name" value="Duplicated hybrid motif"/>
    <property type="match status" value="1"/>
</dbReference>
<dbReference type="Gene3D" id="6.10.250.3150">
    <property type="match status" value="1"/>
</dbReference>
<keyword evidence="1" id="KW-0732">Signal</keyword>
<dbReference type="InterPro" id="IPR016047">
    <property type="entry name" value="M23ase_b-sheet_dom"/>
</dbReference>
<dbReference type="RefSeq" id="WP_109617916.1">
    <property type="nucleotide sequence ID" value="NZ_QGDO01000002.1"/>
</dbReference>
<evidence type="ECO:0000256" key="2">
    <source>
        <dbReference type="SAM" id="Coils"/>
    </source>
</evidence>
<proteinExistence type="predicted"/>
<sequence length="443" mass="51098">MKIRSKEKKHFYRYLIFILLLFPLQLMGQQSQRKKLESQRKSQQSKVREMQRILSQTQKDETASIAKLKDIKAVITERKKLINELYLEHKALDKEIIETEKAITDLEEEIKAYKEEYAKMIYLAYKNSDSYQRLIFLFSSEDLRQFLSRLNYLRQYQDVRKQQIHEIEDLIAQRNQKRKDLSQRQFDESHLIDNEEDELQKLADLQAQEEAIRKKLSKEVNQMTIKLVREQKALGQLEKEVSKMIAKSTAEKTAKVAKASNTTSSKPKTTVAQPKTKASNTTSKSSSTKTNKSKTAKPTPKKTVAKTGFASLQYKMDWPVKEGFVSSPFGQQEHPMLKGVIIDNPGIDIRTKSNEAAYAVYGGTVKLVSKVSGINYMITVQHGEYFTVYAKLKEAKVKVGDEIKKGQQIGIVATDEQGMSELLFQIWKGGRQKLDPEKWLKKK</sequence>
<dbReference type="Gene3D" id="2.70.70.10">
    <property type="entry name" value="Glucose Permease (Domain IIA)"/>
    <property type="match status" value="1"/>
</dbReference>
<feature type="coiled-coil region" evidence="2">
    <location>
        <begin position="82"/>
        <end position="123"/>
    </location>
</feature>
<feature type="compositionally biased region" description="Basic residues" evidence="3">
    <location>
        <begin position="291"/>
        <end position="303"/>
    </location>
</feature>
<feature type="coiled-coil region" evidence="2">
    <location>
        <begin position="153"/>
        <end position="247"/>
    </location>
</feature>
<reference evidence="5 6" key="1">
    <citation type="submission" date="2018-03" db="EMBL/GenBank/DDBJ databases">
        <title>Genomic Encyclopedia of Archaeal and Bacterial Type Strains, Phase II (KMG-II): from individual species to whole genera.</title>
        <authorList>
            <person name="Goeker M."/>
        </authorList>
    </citation>
    <scope>NUCLEOTIDE SEQUENCE [LARGE SCALE GENOMIC DNA]</scope>
    <source>
        <strain evidence="5 6">DSM 28229</strain>
    </source>
</reference>